<gene>
    <name evidence="3" type="ORF">BG011_003306</name>
</gene>
<feature type="transmembrane region" description="Helical" evidence="2">
    <location>
        <begin position="132"/>
        <end position="153"/>
    </location>
</feature>
<evidence type="ECO:0000256" key="1">
    <source>
        <dbReference type="SAM" id="MobiDB-lite"/>
    </source>
</evidence>
<feature type="transmembrane region" description="Helical" evidence="2">
    <location>
        <begin position="179"/>
        <end position="202"/>
    </location>
</feature>
<proteinExistence type="predicted"/>
<accession>A0A9P6QEI0</accession>
<evidence type="ECO:0000313" key="3">
    <source>
        <dbReference type="EMBL" id="KAG0266098.1"/>
    </source>
</evidence>
<reference evidence="3" key="1">
    <citation type="journal article" date="2020" name="Fungal Divers.">
        <title>Resolving the Mortierellaceae phylogeny through synthesis of multi-gene phylogenetics and phylogenomics.</title>
        <authorList>
            <person name="Vandepol N."/>
            <person name="Liber J."/>
            <person name="Desiro A."/>
            <person name="Na H."/>
            <person name="Kennedy M."/>
            <person name="Barry K."/>
            <person name="Grigoriev I.V."/>
            <person name="Miller A.N."/>
            <person name="O'Donnell K."/>
            <person name="Stajich J.E."/>
            <person name="Bonito G."/>
        </authorList>
    </citation>
    <scope>NUCLEOTIDE SEQUENCE</scope>
    <source>
        <strain evidence="3">KOD948</strain>
    </source>
</reference>
<keyword evidence="2" id="KW-0812">Transmembrane</keyword>
<protein>
    <submittedName>
        <fullName evidence="3">Uncharacterized protein</fullName>
    </submittedName>
</protein>
<evidence type="ECO:0000256" key="2">
    <source>
        <dbReference type="SAM" id="Phobius"/>
    </source>
</evidence>
<evidence type="ECO:0000313" key="4">
    <source>
        <dbReference type="Proteomes" id="UP000726737"/>
    </source>
</evidence>
<name>A0A9P6QEI0_9FUNG</name>
<dbReference type="Proteomes" id="UP000726737">
    <property type="component" value="Unassembled WGS sequence"/>
</dbReference>
<feature type="transmembrane region" description="Helical" evidence="2">
    <location>
        <begin position="269"/>
        <end position="290"/>
    </location>
</feature>
<keyword evidence="4" id="KW-1185">Reference proteome</keyword>
<dbReference type="OrthoDB" id="2402744at2759"/>
<dbReference type="AlphaFoldDB" id="A0A9P6QEI0"/>
<dbReference type="EMBL" id="JAAAJA010000022">
    <property type="protein sequence ID" value="KAG0266098.1"/>
    <property type="molecule type" value="Genomic_DNA"/>
</dbReference>
<organism evidence="3 4">
    <name type="scientific">Mortierella polycephala</name>
    <dbReference type="NCBI Taxonomy" id="41804"/>
    <lineage>
        <taxon>Eukaryota</taxon>
        <taxon>Fungi</taxon>
        <taxon>Fungi incertae sedis</taxon>
        <taxon>Mucoromycota</taxon>
        <taxon>Mortierellomycotina</taxon>
        <taxon>Mortierellomycetes</taxon>
        <taxon>Mortierellales</taxon>
        <taxon>Mortierellaceae</taxon>
        <taxon>Mortierella</taxon>
    </lineage>
</organism>
<feature type="region of interest" description="Disordered" evidence="1">
    <location>
        <begin position="329"/>
        <end position="409"/>
    </location>
</feature>
<keyword evidence="2" id="KW-1133">Transmembrane helix</keyword>
<sequence>MVTRNNIQRPKFNLQKLGRVRKQALKSNSTSYKSVISTNIQHVRRISKKKAQQKGTQMKHVMEHALIKSGGVREATMKEAPVQKEEAVVVKAVPSGSGTTLGAPSGKTLIQDNRSQQDASYMLLRALSFHKVATFLGGLLLGAFGAAGSYFYFTNADLPKRPIAVGGVELTPLASSGPLWYYVAAVSVLAAVVGVFGMISALAANRRMVKAFEAFYVLSLLTQFALVAWALIWFKQKQTDFTLVCDASKEGQIKLPIPGFATEWSCRKLFTATILTTAIGSIIWISFNFYMTNRVIHYARELFAEKASRYKVLGKVATRELDREQQIPLNYTNVRGSDQEGYHNNSHLPQPSYRDEIEYPNNPRLQGDQLMNPYYADQEPVTPQNALSPSVHDPKSPPPPPANTTAPMQ</sequence>
<keyword evidence="2" id="KW-0472">Membrane</keyword>
<feature type="transmembrane region" description="Helical" evidence="2">
    <location>
        <begin position="214"/>
        <end position="234"/>
    </location>
</feature>
<comment type="caution">
    <text evidence="3">The sequence shown here is derived from an EMBL/GenBank/DDBJ whole genome shotgun (WGS) entry which is preliminary data.</text>
</comment>
<feature type="compositionally biased region" description="Polar residues" evidence="1">
    <location>
        <begin position="329"/>
        <end position="349"/>
    </location>
</feature>